<dbReference type="EMBL" id="LAZR01016961">
    <property type="protein sequence ID" value="KKM02339.1"/>
    <property type="molecule type" value="Genomic_DNA"/>
</dbReference>
<organism evidence="1">
    <name type="scientific">marine sediment metagenome</name>
    <dbReference type="NCBI Taxonomy" id="412755"/>
    <lineage>
        <taxon>unclassified sequences</taxon>
        <taxon>metagenomes</taxon>
        <taxon>ecological metagenomes</taxon>
    </lineage>
</organism>
<name>A0A0F9GUA4_9ZZZZ</name>
<evidence type="ECO:0008006" key="2">
    <source>
        <dbReference type="Google" id="ProtNLM"/>
    </source>
</evidence>
<reference evidence="1" key="1">
    <citation type="journal article" date="2015" name="Nature">
        <title>Complex archaea that bridge the gap between prokaryotes and eukaryotes.</title>
        <authorList>
            <person name="Spang A."/>
            <person name="Saw J.H."/>
            <person name="Jorgensen S.L."/>
            <person name="Zaremba-Niedzwiedzka K."/>
            <person name="Martijn J."/>
            <person name="Lind A.E."/>
            <person name="van Eijk R."/>
            <person name="Schleper C."/>
            <person name="Guy L."/>
            <person name="Ettema T.J."/>
        </authorList>
    </citation>
    <scope>NUCLEOTIDE SEQUENCE</scope>
</reference>
<protein>
    <recommendedName>
        <fullName evidence="2">DNA-binding protein</fullName>
    </recommendedName>
</protein>
<comment type="caution">
    <text evidence="1">The sequence shown here is derived from an EMBL/GenBank/DDBJ whole genome shotgun (WGS) entry which is preliminary data.</text>
</comment>
<gene>
    <name evidence="1" type="ORF">LCGC14_1785410</name>
</gene>
<dbReference type="AlphaFoldDB" id="A0A0F9GUA4"/>
<sequence>MTQQDLNDYLTIKDFCKQYSSIITLGGLRWILFNSKLNGADSFVRRLGKRKLLISPQRFLHWLESNKRGDAK</sequence>
<evidence type="ECO:0000313" key="1">
    <source>
        <dbReference type="EMBL" id="KKM02339.1"/>
    </source>
</evidence>
<proteinExistence type="predicted"/>
<accession>A0A0F9GUA4</accession>